<proteinExistence type="predicted"/>
<accession>A0A6C0PB66</accession>
<dbReference type="AlphaFoldDB" id="A0A6C0PB66"/>
<dbReference type="GO" id="GO:0005886">
    <property type="term" value="C:plasma membrane"/>
    <property type="evidence" value="ECO:0007669"/>
    <property type="project" value="TreeGrafter"/>
</dbReference>
<keyword evidence="1" id="KW-1133">Transmembrane helix</keyword>
<dbReference type="PANTHER" id="PTHR45138:SF9">
    <property type="entry name" value="DIGUANYLATE CYCLASE DGCM-RELATED"/>
    <property type="match status" value="1"/>
</dbReference>
<dbReference type="InterPro" id="IPR043128">
    <property type="entry name" value="Rev_trsase/Diguanyl_cyclase"/>
</dbReference>
<keyword evidence="3" id="KW-0614">Plasmid</keyword>
<evidence type="ECO:0000313" key="4">
    <source>
        <dbReference type="Proteomes" id="UP000479114"/>
    </source>
</evidence>
<dbReference type="GO" id="GO:0052621">
    <property type="term" value="F:diguanylate cyclase activity"/>
    <property type="evidence" value="ECO:0007669"/>
    <property type="project" value="TreeGrafter"/>
</dbReference>
<dbReference type="KEGG" id="prz:GZH47_33085"/>
<dbReference type="GO" id="GO:0043709">
    <property type="term" value="P:cell adhesion involved in single-species biofilm formation"/>
    <property type="evidence" value="ECO:0007669"/>
    <property type="project" value="TreeGrafter"/>
</dbReference>
<dbReference type="PANTHER" id="PTHR45138">
    <property type="entry name" value="REGULATORY COMPONENTS OF SENSORY TRANSDUCTION SYSTEM"/>
    <property type="match status" value="1"/>
</dbReference>
<protein>
    <submittedName>
        <fullName evidence="3">GGDEF domain-containing protein</fullName>
    </submittedName>
</protein>
<geneLocation type="plasmid" evidence="3 4">
    <name>unnamed2</name>
</geneLocation>
<keyword evidence="1" id="KW-0812">Transmembrane</keyword>
<dbReference type="Proteomes" id="UP000479114">
    <property type="component" value="Plasmid unnamed2"/>
</dbReference>
<keyword evidence="1" id="KW-0472">Membrane</keyword>
<dbReference type="SUPFAM" id="SSF55073">
    <property type="entry name" value="Nucleotide cyclase"/>
    <property type="match status" value="1"/>
</dbReference>
<organism evidence="3 4">
    <name type="scientific">Paenibacillus rhizovicinus</name>
    <dbReference type="NCBI Taxonomy" id="2704463"/>
    <lineage>
        <taxon>Bacteria</taxon>
        <taxon>Bacillati</taxon>
        <taxon>Bacillota</taxon>
        <taxon>Bacilli</taxon>
        <taxon>Bacillales</taxon>
        <taxon>Paenibacillaceae</taxon>
        <taxon>Paenibacillus</taxon>
    </lineage>
</organism>
<dbReference type="InterPro" id="IPR050469">
    <property type="entry name" value="Diguanylate_Cyclase"/>
</dbReference>
<dbReference type="InterPro" id="IPR000160">
    <property type="entry name" value="GGDEF_dom"/>
</dbReference>
<gene>
    <name evidence="3" type="ORF">GZH47_33085</name>
</gene>
<dbReference type="FunFam" id="3.30.70.270:FF:000001">
    <property type="entry name" value="Diguanylate cyclase domain protein"/>
    <property type="match status" value="1"/>
</dbReference>
<feature type="transmembrane region" description="Helical" evidence="1">
    <location>
        <begin position="5"/>
        <end position="24"/>
    </location>
</feature>
<dbReference type="NCBIfam" id="TIGR00254">
    <property type="entry name" value="GGDEF"/>
    <property type="match status" value="1"/>
</dbReference>
<dbReference type="EMBL" id="CP048288">
    <property type="protein sequence ID" value="QHW35729.1"/>
    <property type="molecule type" value="Genomic_DNA"/>
</dbReference>
<reference evidence="3 4" key="1">
    <citation type="submission" date="2020-02" db="EMBL/GenBank/DDBJ databases">
        <title>Paenibacillus sp. nov., isolated from rhizosphere soil of tomato.</title>
        <authorList>
            <person name="Weon H.-Y."/>
            <person name="Lee S.A."/>
        </authorList>
    </citation>
    <scope>NUCLEOTIDE SEQUENCE [LARGE SCALE GENOMIC DNA]</scope>
    <source>
        <strain evidence="3 4">14171R-81</strain>
        <plasmid evidence="3 4">unnamed2</plasmid>
    </source>
</reference>
<dbReference type="RefSeq" id="WP_162645863.1">
    <property type="nucleotide sequence ID" value="NZ_CP048288.1"/>
</dbReference>
<dbReference type="PROSITE" id="PS50887">
    <property type="entry name" value="GGDEF"/>
    <property type="match status" value="1"/>
</dbReference>
<dbReference type="SMART" id="SM00267">
    <property type="entry name" value="GGDEF"/>
    <property type="match status" value="1"/>
</dbReference>
<sequence length="205" mass="22886">MNHLILRLSGFMYGGFTSVIVAMTCRGGHSEAIISVALAISAMNYYLIGKLTLKKHAMIDTLTKAFNRLAWEMDLKRRDRQEMAVLALDLDHFKSINDTFGHVMGDSVLQQVGAVVRQHIRPADVFYRYGGEEFVIVLHDVDLQIALDRGQSLLELIKSKVRAGEQEVTCSIGVAQGNDLAETFKEADQALYLAKQQGRNQVKCL</sequence>
<name>A0A6C0PB66_9BACL</name>
<keyword evidence="4" id="KW-1185">Reference proteome</keyword>
<dbReference type="Pfam" id="PF00990">
    <property type="entry name" value="GGDEF"/>
    <property type="match status" value="1"/>
</dbReference>
<evidence type="ECO:0000313" key="3">
    <source>
        <dbReference type="EMBL" id="QHW35729.1"/>
    </source>
</evidence>
<dbReference type="CDD" id="cd01949">
    <property type="entry name" value="GGDEF"/>
    <property type="match status" value="1"/>
</dbReference>
<evidence type="ECO:0000259" key="2">
    <source>
        <dbReference type="PROSITE" id="PS50887"/>
    </source>
</evidence>
<feature type="transmembrane region" description="Helical" evidence="1">
    <location>
        <begin position="30"/>
        <end position="48"/>
    </location>
</feature>
<dbReference type="InterPro" id="IPR029787">
    <property type="entry name" value="Nucleotide_cyclase"/>
</dbReference>
<dbReference type="GO" id="GO:1902201">
    <property type="term" value="P:negative regulation of bacterial-type flagellum-dependent cell motility"/>
    <property type="evidence" value="ECO:0007669"/>
    <property type="project" value="TreeGrafter"/>
</dbReference>
<evidence type="ECO:0000256" key="1">
    <source>
        <dbReference type="SAM" id="Phobius"/>
    </source>
</evidence>
<feature type="domain" description="GGDEF" evidence="2">
    <location>
        <begin position="81"/>
        <end position="205"/>
    </location>
</feature>
<dbReference type="Gene3D" id="3.30.70.270">
    <property type="match status" value="1"/>
</dbReference>